<evidence type="ECO:0000256" key="2">
    <source>
        <dbReference type="PROSITE-ProRule" id="PRU00124"/>
    </source>
</evidence>
<gene>
    <name evidence="5" type="primary">LOC117651691</name>
</gene>
<comment type="caution">
    <text evidence="2">Lacks conserved residue(s) required for the propagation of feature annotation.</text>
</comment>
<dbReference type="InParanoid" id="A0A6P9A5P8"/>
<dbReference type="SUPFAM" id="SSF57424">
    <property type="entry name" value="LDL receptor-like module"/>
    <property type="match status" value="1"/>
</dbReference>
<dbReference type="RefSeq" id="XP_034251846.1">
    <property type="nucleotide sequence ID" value="XM_034395955.1"/>
</dbReference>
<dbReference type="OrthoDB" id="664115at2759"/>
<dbReference type="AlphaFoldDB" id="A0A6P9A5P8"/>
<dbReference type="GeneID" id="117651691"/>
<feature type="signal peptide" evidence="3">
    <location>
        <begin position="1"/>
        <end position="20"/>
    </location>
</feature>
<keyword evidence="3" id="KW-0732">Signal</keyword>
<evidence type="ECO:0000256" key="3">
    <source>
        <dbReference type="SAM" id="SignalP"/>
    </source>
</evidence>
<dbReference type="Pfam" id="PF00057">
    <property type="entry name" value="Ldl_recept_a"/>
    <property type="match status" value="1"/>
</dbReference>
<dbReference type="SMART" id="SM00192">
    <property type="entry name" value="LDLa"/>
    <property type="match status" value="1"/>
</dbReference>
<feature type="chain" id="PRO_5027967039" evidence="3">
    <location>
        <begin position="21"/>
        <end position="103"/>
    </location>
</feature>
<protein>
    <submittedName>
        <fullName evidence="5">Very low-density lipoprotein receptor-like</fullName>
    </submittedName>
</protein>
<dbReference type="Proteomes" id="UP000515158">
    <property type="component" value="Unplaced"/>
</dbReference>
<feature type="disulfide bond" evidence="2">
    <location>
        <begin position="43"/>
        <end position="58"/>
    </location>
</feature>
<proteinExistence type="predicted"/>
<name>A0A6P9A5P8_THRPL</name>
<evidence type="ECO:0000256" key="1">
    <source>
        <dbReference type="ARBA" id="ARBA00023157"/>
    </source>
</evidence>
<dbReference type="InterPro" id="IPR002172">
    <property type="entry name" value="LDrepeatLR_classA_rpt"/>
</dbReference>
<dbReference type="Gene3D" id="4.10.400.10">
    <property type="entry name" value="Low-density Lipoprotein Receptor"/>
    <property type="match status" value="1"/>
</dbReference>
<evidence type="ECO:0000313" key="5">
    <source>
        <dbReference type="RefSeq" id="XP_034251846.1"/>
    </source>
</evidence>
<keyword evidence="4" id="KW-1185">Reference proteome</keyword>
<evidence type="ECO:0000313" key="4">
    <source>
        <dbReference type="Proteomes" id="UP000515158"/>
    </source>
</evidence>
<keyword evidence="1 2" id="KW-1015">Disulfide bond</keyword>
<organism evidence="5">
    <name type="scientific">Thrips palmi</name>
    <name type="common">Melon thrips</name>
    <dbReference type="NCBI Taxonomy" id="161013"/>
    <lineage>
        <taxon>Eukaryota</taxon>
        <taxon>Metazoa</taxon>
        <taxon>Ecdysozoa</taxon>
        <taxon>Arthropoda</taxon>
        <taxon>Hexapoda</taxon>
        <taxon>Insecta</taxon>
        <taxon>Pterygota</taxon>
        <taxon>Neoptera</taxon>
        <taxon>Paraneoptera</taxon>
        <taxon>Thysanoptera</taxon>
        <taxon>Terebrantia</taxon>
        <taxon>Thripoidea</taxon>
        <taxon>Thripidae</taxon>
        <taxon>Thrips</taxon>
    </lineage>
</organism>
<dbReference type="InterPro" id="IPR036055">
    <property type="entry name" value="LDL_receptor-like_sf"/>
</dbReference>
<accession>A0A6P9A5P8</accession>
<dbReference type="KEGG" id="tpal:117651691"/>
<reference evidence="5" key="1">
    <citation type="submission" date="2025-08" db="UniProtKB">
        <authorList>
            <consortium name="RefSeq"/>
        </authorList>
    </citation>
    <scope>IDENTIFICATION</scope>
    <source>
        <tissue evidence="5">Total insect</tissue>
    </source>
</reference>
<dbReference type="CDD" id="cd00112">
    <property type="entry name" value="LDLa"/>
    <property type="match status" value="1"/>
</dbReference>
<dbReference type="PROSITE" id="PS50068">
    <property type="entry name" value="LDLRA_2"/>
    <property type="match status" value="1"/>
</dbReference>
<sequence length="103" mass="11003">MATKLLILLGLLAVVSLAAGESVPEQFFYCKEGRSPVPGVYRCDGNRDCRDGSDEEGCDALLAAHEVALPLNASATARVQYAKVHNDIEVHLCGDKNCSVVIL</sequence>